<feature type="transmembrane region" description="Helical" evidence="6">
    <location>
        <begin position="296"/>
        <end position="321"/>
    </location>
</feature>
<proteinExistence type="predicted"/>
<comment type="subcellular location">
    <subcellularLocation>
        <location evidence="1">Cell membrane</location>
        <topology evidence="1">Multi-pass membrane protein</topology>
    </subcellularLocation>
</comment>
<feature type="transmembrane region" description="Helical" evidence="6">
    <location>
        <begin position="12"/>
        <end position="31"/>
    </location>
</feature>
<protein>
    <submittedName>
        <fullName evidence="7">Flippase</fullName>
    </submittedName>
</protein>
<evidence type="ECO:0000256" key="5">
    <source>
        <dbReference type="ARBA" id="ARBA00023136"/>
    </source>
</evidence>
<dbReference type="Pfam" id="PF01943">
    <property type="entry name" value="Polysacc_synt"/>
    <property type="match status" value="1"/>
</dbReference>
<feature type="transmembrane region" description="Helical" evidence="6">
    <location>
        <begin position="179"/>
        <end position="198"/>
    </location>
</feature>
<dbReference type="CDD" id="cd13128">
    <property type="entry name" value="MATE_Wzx_like"/>
    <property type="match status" value="1"/>
</dbReference>
<dbReference type="InterPro" id="IPR002797">
    <property type="entry name" value="Polysacc_synth"/>
</dbReference>
<feature type="transmembrane region" description="Helical" evidence="6">
    <location>
        <begin position="333"/>
        <end position="352"/>
    </location>
</feature>
<dbReference type="PANTHER" id="PTHR30250">
    <property type="entry name" value="PST FAMILY PREDICTED COLANIC ACID TRANSPORTER"/>
    <property type="match status" value="1"/>
</dbReference>
<feature type="transmembrane region" description="Helical" evidence="6">
    <location>
        <begin position="260"/>
        <end position="276"/>
    </location>
</feature>
<dbReference type="InterPro" id="IPR050833">
    <property type="entry name" value="Poly_Biosynth_Transport"/>
</dbReference>
<feature type="transmembrane region" description="Helical" evidence="6">
    <location>
        <begin position="364"/>
        <end position="382"/>
    </location>
</feature>
<evidence type="ECO:0000256" key="6">
    <source>
        <dbReference type="SAM" id="Phobius"/>
    </source>
</evidence>
<feature type="transmembrane region" description="Helical" evidence="6">
    <location>
        <begin position="37"/>
        <end position="57"/>
    </location>
</feature>
<dbReference type="EMBL" id="JAMHKS010000076">
    <property type="protein sequence ID" value="MCU6679430.1"/>
    <property type="molecule type" value="Genomic_DNA"/>
</dbReference>
<accession>A0ABT2RF02</accession>
<evidence type="ECO:0000313" key="8">
    <source>
        <dbReference type="Proteomes" id="UP001062027"/>
    </source>
</evidence>
<evidence type="ECO:0000313" key="7">
    <source>
        <dbReference type="EMBL" id="MCU6679430.1"/>
    </source>
</evidence>
<name>A0ABT2RF02_9ENTR</name>
<feature type="transmembrane region" description="Helical" evidence="6">
    <location>
        <begin position="78"/>
        <end position="104"/>
    </location>
</feature>
<evidence type="ECO:0000256" key="4">
    <source>
        <dbReference type="ARBA" id="ARBA00022989"/>
    </source>
</evidence>
<keyword evidence="3 6" id="KW-0812">Transmembrane</keyword>
<gene>
    <name evidence="7" type="ORF">M8318_17400</name>
</gene>
<reference evidence="7" key="1">
    <citation type="submission" date="2022-05" db="EMBL/GenBank/DDBJ databases">
        <title>Description of a novel species of Leclercia; Leclercia tamurae and the Proposal for a Novel Genus Silvania gen. nov. Containing Two Novel Species Silvania hatchlandensis sp. nov. and Silvania confinis sp. nov. Isolated from the Rhizosphere of Oak.</title>
        <authorList>
            <person name="Maddock D.W."/>
            <person name="Brady C.L."/>
            <person name="Denman S."/>
            <person name="Arnold D."/>
        </authorList>
    </citation>
    <scope>NUCLEOTIDE SEQUENCE</scope>
    <source>
        <strain evidence="7">H6S3</strain>
    </source>
</reference>
<sequence length="420" mass="46251">MGLIKNSVWNLAGYVIPTAIAIPAMGYLARVLGVELFGVYTLAIAIVGYAGIFDIGLTRAIVREIAVYRGNVDERKKIISTATIFLFLFSVAGAIVISLCTPKIISLLNITAANQSDVQSSIQILVWTIPAFLLNQLWMSILEGDERFAILNIQRSFGSSIIAGLPALFVLFSPSLYSAILGLAVGRLLSLIIAFVIVRNEIINAGFMFYRETFRRMIFFGGWITVSNIISPVMVYFDRFVISGSLGADKVGYYTAPSEIVSRLGLIPGALSRAVFPKLSAAKTYGELKNNIKFAYLVMGLGCLPLVVVLILLAKIIMHLWLGEEYALHSQTIFQILLVGFFFNSIAQIPFTVIQSLGKAKYTAFLHCLEVVPYLVLLYFLVNSYGVLGAAYAWTIRVFVDCLLLILVSRKCIAKHRGKI</sequence>
<feature type="transmembrane region" description="Helical" evidence="6">
    <location>
        <begin position="218"/>
        <end position="237"/>
    </location>
</feature>
<keyword evidence="2" id="KW-1003">Cell membrane</keyword>
<organism evidence="7 8">
    <name type="scientific">Leclercia tamurae</name>
    <dbReference type="NCBI Taxonomy" id="2926467"/>
    <lineage>
        <taxon>Bacteria</taxon>
        <taxon>Pseudomonadati</taxon>
        <taxon>Pseudomonadota</taxon>
        <taxon>Gammaproteobacteria</taxon>
        <taxon>Enterobacterales</taxon>
        <taxon>Enterobacteriaceae</taxon>
        <taxon>Leclercia</taxon>
    </lineage>
</organism>
<feature type="transmembrane region" description="Helical" evidence="6">
    <location>
        <begin position="388"/>
        <end position="408"/>
    </location>
</feature>
<feature type="transmembrane region" description="Helical" evidence="6">
    <location>
        <begin position="124"/>
        <end position="144"/>
    </location>
</feature>
<keyword evidence="5 6" id="KW-0472">Membrane</keyword>
<feature type="transmembrane region" description="Helical" evidence="6">
    <location>
        <begin position="156"/>
        <end position="173"/>
    </location>
</feature>
<dbReference type="Proteomes" id="UP001062027">
    <property type="component" value="Unassembled WGS sequence"/>
</dbReference>
<dbReference type="PANTHER" id="PTHR30250:SF26">
    <property type="entry name" value="PSMA PROTEIN"/>
    <property type="match status" value="1"/>
</dbReference>
<keyword evidence="8" id="KW-1185">Reference proteome</keyword>
<dbReference type="RefSeq" id="WP_262663705.1">
    <property type="nucleotide sequence ID" value="NZ_JAMHKS010000076.1"/>
</dbReference>
<evidence type="ECO:0000256" key="3">
    <source>
        <dbReference type="ARBA" id="ARBA00022692"/>
    </source>
</evidence>
<evidence type="ECO:0000256" key="1">
    <source>
        <dbReference type="ARBA" id="ARBA00004651"/>
    </source>
</evidence>
<keyword evidence="4 6" id="KW-1133">Transmembrane helix</keyword>
<comment type="caution">
    <text evidence="7">The sequence shown here is derived from an EMBL/GenBank/DDBJ whole genome shotgun (WGS) entry which is preliminary data.</text>
</comment>
<evidence type="ECO:0000256" key="2">
    <source>
        <dbReference type="ARBA" id="ARBA00022475"/>
    </source>
</evidence>